<proteinExistence type="predicted"/>
<dbReference type="PANTHER" id="PTHR36436">
    <property type="entry name" value="SLL5081 PROTEIN"/>
    <property type="match status" value="1"/>
</dbReference>
<dbReference type="InterPro" id="IPR015315">
    <property type="entry name" value="DUF1963"/>
</dbReference>
<dbReference type="EMBL" id="NPDS01000007">
    <property type="protein sequence ID" value="PJZ56328.1"/>
    <property type="molecule type" value="Genomic_DNA"/>
</dbReference>
<dbReference type="Pfam" id="PF09234">
    <property type="entry name" value="DUF1963"/>
    <property type="match status" value="1"/>
</dbReference>
<dbReference type="PANTHER" id="PTHR36436:SF6">
    <property type="entry name" value="SLL5081 PROTEIN"/>
    <property type="match status" value="1"/>
</dbReference>
<dbReference type="InterPro" id="IPR035948">
    <property type="entry name" value="YwqG-like_sf"/>
</dbReference>
<protein>
    <recommendedName>
        <fullName evidence="3">DUF1963 domain-containing protein</fullName>
    </recommendedName>
</protein>
<comment type="caution">
    <text evidence="1">The sequence shown here is derived from an EMBL/GenBank/DDBJ whole genome shotgun (WGS) entry which is preliminary data.</text>
</comment>
<keyword evidence="2" id="KW-1185">Reference proteome</keyword>
<reference evidence="1 2" key="1">
    <citation type="submission" date="2017-07" db="EMBL/GenBank/DDBJ databases">
        <title>Leptospira spp. isolated from tropical soils.</title>
        <authorList>
            <person name="Thibeaux R."/>
            <person name="Iraola G."/>
            <person name="Ferres I."/>
            <person name="Bierque E."/>
            <person name="Girault D."/>
            <person name="Soupe-Gilbert M.-E."/>
            <person name="Picardeau M."/>
            <person name="Goarant C."/>
        </authorList>
    </citation>
    <scope>NUCLEOTIDE SEQUENCE [LARGE SCALE GENOMIC DNA]</scope>
    <source>
        <strain evidence="1 2">FH4-C-A1</strain>
    </source>
</reference>
<sequence>MKPIKIIVSSPSEVDLGKSKFGGHPNLPSGTFYPQNDSEEDIPFLCQINLKDFENEISPTGLLLFFCQLDDTTEYGRVIFVDEEQSLSSAVPQNIDTKYMDIEYPFSTYPISFQEMNDVDRNNKDYFTTMKISRIGGAVFVSGADYSKEDRISLLQVNTNEIGDLKGKVESVLHFFIDKKDLEQKNFENVFVISQH</sequence>
<name>A0ABX4NMW1_9LEPT</name>
<dbReference type="Proteomes" id="UP000231879">
    <property type="component" value="Unassembled WGS sequence"/>
</dbReference>
<dbReference type="Gene3D" id="2.30.320.10">
    <property type="entry name" value="YwqG-like"/>
    <property type="match status" value="1"/>
</dbReference>
<evidence type="ECO:0008006" key="3">
    <source>
        <dbReference type="Google" id="ProtNLM"/>
    </source>
</evidence>
<evidence type="ECO:0000313" key="2">
    <source>
        <dbReference type="Proteomes" id="UP000231879"/>
    </source>
</evidence>
<evidence type="ECO:0000313" key="1">
    <source>
        <dbReference type="EMBL" id="PJZ56328.1"/>
    </source>
</evidence>
<dbReference type="SUPFAM" id="SSF103032">
    <property type="entry name" value="Hypothetical protein YwqG"/>
    <property type="match status" value="1"/>
</dbReference>
<accession>A0ABX4NMW1</accession>
<organism evidence="1 2">
    <name type="scientific">Leptospira barantonii</name>
    <dbReference type="NCBI Taxonomy" id="2023184"/>
    <lineage>
        <taxon>Bacteria</taxon>
        <taxon>Pseudomonadati</taxon>
        <taxon>Spirochaetota</taxon>
        <taxon>Spirochaetia</taxon>
        <taxon>Leptospirales</taxon>
        <taxon>Leptospiraceae</taxon>
        <taxon>Leptospira</taxon>
    </lineage>
</organism>
<dbReference type="RefSeq" id="WP_100763486.1">
    <property type="nucleotide sequence ID" value="NZ_NPDS01000007.1"/>
</dbReference>
<gene>
    <name evidence="1" type="ORF">CH367_15900</name>
</gene>